<protein>
    <submittedName>
        <fullName evidence="2">Uncharacterized protein</fullName>
    </submittedName>
</protein>
<gene>
    <name evidence="2" type="ORF">RG963_13315</name>
</gene>
<feature type="compositionally biased region" description="Basic and acidic residues" evidence="1">
    <location>
        <begin position="1"/>
        <end position="14"/>
    </location>
</feature>
<accession>A0ABU2D426</accession>
<evidence type="ECO:0000256" key="1">
    <source>
        <dbReference type="SAM" id="MobiDB-lite"/>
    </source>
</evidence>
<dbReference type="RefSeq" id="WP_310576770.1">
    <property type="nucleotide sequence ID" value="NZ_JAVKPK010000065.1"/>
</dbReference>
<dbReference type="Proteomes" id="UP001246244">
    <property type="component" value="Unassembled WGS sequence"/>
</dbReference>
<sequence length="45" mass="4983">MKKNLERGLLEKGKPGKLIPENKNFKGKKPGEKSRGEISSGGIFR</sequence>
<name>A0ABU2D426_9EURY</name>
<keyword evidence="3" id="KW-1185">Reference proteome</keyword>
<feature type="region of interest" description="Disordered" evidence="1">
    <location>
        <begin position="1"/>
        <end position="45"/>
    </location>
</feature>
<organism evidence="2 3">
    <name type="scientific">Methanosarcina baikalica</name>
    <dbReference type="NCBI Taxonomy" id="3073890"/>
    <lineage>
        <taxon>Archaea</taxon>
        <taxon>Methanobacteriati</taxon>
        <taxon>Methanobacteriota</taxon>
        <taxon>Stenosarchaea group</taxon>
        <taxon>Methanomicrobia</taxon>
        <taxon>Methanosarcinales</taxon>
        <taxon>Methanosarcinaceae</taxon>
        <taxon>Methanosarcina</taxon>
    </lineage>
</organism>
<proteinExistence type="predicted"/>
<comment type="caution">
    <text evidence="2">The sequence shown here is derived from an EMBL/GenBank/DDBJ whole genome shotgun (WGS) entry which is preliminary data.</text>
</comment>
<evidence type="ECO:0000313" key="3">
    <source>
        <dbReference type="Proteomes" id="UP001246244"/>
    </source>
</evidence>
<dbReference type="EMBL" id="JAVKPK010000065">
    <property type="protein sequence ID" value="MDR7666740.1"/>
    <property type="molecule type" value="Genomic_DNA"/>
</dbReference>
<reference evidence="3" key="1">
    <citation type="submission" date="2023-07" db="EMBL/GenBank/DDBJ databases">
        <title>Whole-genome sequencing of a new Methanosarcina sp. Z-7115.</title>
        <authorList>
            <person name="Zhilina T.N."/>
            <person name="Merkel A.Y."/>
        </authorList>
    </citation>
    <scope>NUCLEOTIDE SEQUENCE [LARGE SCALE GENOMIC DNA]</scope>
    <source>
        <strain evidence="3">Z-7115</strain>
    </source>
</reference>
<evidence type="ECO:0000313" key="2">
    <source>
        <dbReference type="EMBL" id="MDR7666740.1"/>
    </source>
</evidence>